<reference evidence="4" key="1">
    <citation type="journal article" date="2014" name="Front. Microbiol.">
        <title>High frequency of phylogenetically diverse reductive dehalogenase-homologous genes in deep subseafloor sedimentary metagenomes.</title>
        <authorList>
            <person name="Kawai M."/>
            <person name="Futagami T."/>
            <person name="Toyoda A."/>
            <person name="Takaki Y."/>
            <person name="Nishi S."/>
            <person name="Hori S."/>
            <person name="Arai W."/>
            <person name="Tsubouchi T."/>
            <person name="Morono Y."/>
            <person name="Uchiyama I."/>
            <person name="Ito T."/>
            <person name="Fujiyama A."/>
            <person name="Inagaki F."/>
            <person name="Takami H."/>
        </authorList>
    </citation>
    <scope>NUCLEOTIDE SEQUENCE</scope>
    <source>
        <strain evidence="4">Expedition CK06-06</strain>
    </source>
</reference>
<keyword evidence="2" id="KW-0689">Ribosomal protein</keyword>
<dbReference type="NCBIfam" id="NF005004">
    <property type="entry name" value="PRK06394.1"/>
    <property type="match status" value="1"/>
</dbReference>
<name>X1MW09_9ZZZZ</name>
<dbReference type="EMBL" id="BARV01031242">
    <property type="protein sequence ID" value="GAI35448.1"/>
    <property type="molecule type" value="Genomic_DNA"/>
</dbReference>
<gene>
    <name evidence="4" type="ORF">S06H3_49471</name>
</gene>
<dbReference type="GO" id="GO:0003729">
    <property type="term" value="F:mRNA binding"/>
    <property type="evidence" value="ECO:0007669"/>
    <property type="project" value="TreeGrafter"/>
</dbReference>
<dbReference type="GO" id="GO:0006412">
    <property type="term" value="P:translation"/>
    <property type="evidence" value="ECO:0007669"/>
    <property type="project" value="InterPro"/>
</dbReference>
<dbReference type="PIRSF" id="PIRSF002181">
    <property type="entry name" value="Ribosomal_L13"/>
    <property type="match status" value="1"/>
</dbReference>
<dbReference type="InterPro" id="IPR005822">
    <property type="entry name" value="Ribosomal_uL13"/>
</dbReference>
<evidence type="ECO:0000256" key="1">
    <source>
        <dbReference type="ARBA" id="ARBA00006227"/>
    </source>
</evidence>
<organism evidence="4">
    <name type="scientific">marine sediment metagenome</name>
    <dbReference type="NCBI Taxonomy" id="412755"/>
    <lineage>
        <taxon>unclassified sequences</taxon>
        <taxon>metagenomes</taxon>
        <taxon>ecological metagenomes</taxon>
    </lineage>
</organism>
<dbReference type="GO" id="GO:0003735">
    <property type="term" value="F:structural constituent of ribosome"/>
    <property type="evidence" value="ECO:0007669"/>
    <property type="project" value="InterPro"/>
</dbReference>
<accession>X1MW09</accession>
<dbReference type="CDD" id="cd00392">
    <property type="entry name" value="Ribosomal_L13"/>
    <property type="match status" value="1"/>
</dbReference>
<comment type="caution">
    <text evidence="4">The sequence shown here is derived from an EMBL/GenBank/DDBJ whole genome shotgun (WGS) entry which is preliminary data.</text>
</comment>
<dbReference type="GO" id="GO:0017148">
    <property type="term" value="P:negative regulation of translation"/>
    <property type="evidence" value="ECO:0007669"/>
    <property type="project" value="TreeGrafter"/>
</dbReference>
<dbReference type="InterPro" id="IPR036899">
    <property type="entry name" value="Ribosomal_uL13_sf"/>
</dbReference>
<dbReference type="NCBIfam" id="TIGR01077">
    <property type="entry name" value="L13_A_E"/>
    <property type="match status" value="1"/>
</dbReference>
<dbReference type="PANTHER" id="PTHR11545">
    <property type="entry name" value="RIBOSOMAL PROTEIN L13"/>
    <property type="match status" value="1"/>
</dbReference>
<evidence type="ECO:0008006" key="5">
    <source>
        <dbReference type="Google" id="ProtNLM"/>
    </source>
</evidence>
<evidence type="ECO:0000256" key="2">
    <source>
        <dbReference type="ARBA" id="ARBA00022980"/>
    </source>
</evidence>
<dbReference type="Pfam" id="PF00572">
    <property type="entry name" value="Ribosomal_L13"/>
    <property type="match status" value="1"/>
</dbReference>
<feature type="non-terminal residue" evidence="4">
    <location>
        <position position="1"/>
    </location>
</feature>
<evidence type="ECO:0000313" key="4">
    <source>
        <dbReference type="EMBL" id="GAI35448.1"/>
    </source>
</evidence>
<dbReference type="InterPro" id="IPR005823">
    <property type="entry name" value="Ribosomal_uL13_bac-type"/>
</dbReference>
<sequence length="146" mass="16588">DGVRNMIIDGKDLVLGRLASFAAKRLLEGERVTVVNAEQIVISGRKKATFDAYDAWLEIRNLTNPRKGPFHPKRPEELVRRTVRGMLPFDKPRGRGAYDRLRVHIGVPPEFVGKKMQTLPEASLERLGTRRFMRIGDISKHLGAKF</sequence>
<evidence type="ECO:0000256" key="3">
    <source>
        <dbReference type="ARBA" id="ARBA00023274"/>
    </source>
</evidence>
<dbReference type="Gene3D" id="3.90.1180.10">
    <property type="entry name" value="Ribosomal protein L13"/>
    <property type="match status" value="1"/>
</dbReference>
<dbReference type="GO" id="GO:0022625">
    <property type="term" value="C:cytosolic large ribosomal subunit"/>
    <property type="evidence" value="ECO:0007669"/>
    <property type="project" value="TreeGrafter"/>
</dbReference>
<dbReference type="SUPFAM" id="SSF52161">
    <property type="entry name" value="Ribosomal protein L13"/>
    <property type="match status" value="1"/>
</dbReference>
<dbReference type="PANTHER" id="PTHR11545:SF3">
    <property type="entry name" value="LARGE RIBOSOMAL SUBUNIT PROTEIN UL13"/>
    <property type="match status" value="1"/>
</dbReference>
<keyword evidence="3" id="KW-0687">Ribonucleoprotein</keyword>
<dbReference type="AlphaFoldDB" id="X1MW09"/>
<dbReference type="HAMAP" id="MF_01366">
    <property type="entry name" value="Ribosomal_uL13"/>
    <property type="match status" value="1"/>
</dbReference>
<protein>
    <recommendedName>
        <fullName evidence="5">50S ribosomal protein L13</fullName>
    </recommendedName>
</protein>
<dbReference type="InterPro" id="IPR005755">
    <property type="entry name" value="Ribosomal_uL13_euk/arc"/>
</dbReference>
<proteinExistence type="inferred from homology"/>
<comment type="similarity">
    <text evidence="1">Belongs to the universal ribosomal protein uL13 family.</text>
</comment>